<dbReference type="GO" id="GO:0006660">
    <property type="term" value="P:phosphatidylserine catabolic process"/>
    <property type="evidence" value="ECO:0007669"/>
    <property type="project" value="TreeGrafter"/>
</dbReference>
<accession>A0A8K0UEF0</accession>
<dbReference type="SUPFAM" id="SSF53474">
    <property type="entry name" value="alpha/beta-Hydrolases"/>
    <property type="match status" value="1"/>
</dbReference>
<dbReference type="AlphaFoldDB" id="A0A8K0UEF0"/>
<dbReference type="EMBL" id="JAEVFJ010000065">
    <property type="protein sequence ID" value="KAH8077268.1"/>
    <property type="molecule type" value="Genomic_DNA"/>
</dbReference>
<name>A0A8K0UEF0_9AGAR</name>
<dbReference type="Pfam" id="PF12697">
    <property type="entry name" value="Abhydrolase_6"/>
    <property type="match status" value="1"/>
</dbReference>
<dbReference type="Gene3D" id="3.40.50.1820">
    <property type="entry name" value="alpha/beta hydrolase"/>
    <property type="match status" value="1"/>
</dbReference>
<keyword evidence="1" id="KW-0472">Membrane</keyword>
<evidence type="ECO:0000313" key="3">
    <source>
        <dbReference type="EMBL" id="KAH8077268.1"/>
    </source>
</evidence>
<dbReference type="InterPro" id="IPR000073">
    <property type="entry name" value="AB_hydrolase_1"/>
</dbReference>
<dbReference type="InterPro" id="IPR029058">
    <property type="entry name" value="AB_hydrolase_fold"/>
</dbReference>
<dbReference type="GO" id="GO:0047372">
    <property type="term" value="F:monoacylglycerol lipase activity"/>
    <property type="evidence" value="ECO:0007669"/>
    <property type="project" value="TreeGrafter"/>
</dbReference>
<dbReference type="PANTHER" id="PTHR12277">
    <property type="entry name" value="ALPHA/BETA HYDROLASE DOMAIN-CONTAINING PROTEIN"/>
    <property type="match status" value="1"/>
</dbReference>
<dbReference type="GO" id="GO:0004622">
    <property type="term" value="F:phosphatidylcholine lysophospholipase activity"/>
    <property type="evidence" value="ECO:0007669"/>
    <property type="project" value="TreeGrafter"/>
</dbReference>
<proteinExistence type="predicted"/>
<evidence type="ECO:0000313" key="4">
    <source>
        <dbReference type="Proteomes" id="UP000813824"/>
    </source>
</evidence>
<dbReference type="GO" id="GO:0005789">
    <property type="term" value="C:endoplasmic reticulum membrane"/>
    <property type="evidence" value="ECO:0007669"/>
    <property type="project" value="TreeGrafter"/>
</dbReference>
<dbReference type="Proteomes" id="UP000813824">
    <property type="component" value="Unassembled WGS sequence"/>
</dbReference>
<dbReference type="OrthoDB" id="446723at2759"/>
<sequence length="393" mass="43875">MAPPPTSRGFYAWAQNFFLSPGLVYAVGIALLATPPIQRLIFYEHQFRWPLFANFDLPEAYGLALGTTLNLHLETPDNVTLGAWFVLSDPYYQSQQVCCHSSGQLTNSFSGSRSHAVQSNPTVPFLHGTGGPRASVARTQFYSQITSRFRANVLALDYRGFGDSTGAPAEKGVAIDAYTAWRWIAEQGARDEYVLIIGHSLGTNIATRLGKQLATEGVKPRGITLLAPFSELSALLETYHVLRMPILQPITNFYMRRKLIKALTLERYDTLSNIEHLNVPVLFAHATDDNHVKHTHSKTLMGRLLDPYLPTLGHLPANPGFEAYRESLRRRTDARVLLVKQSQIANFGVLEEFETKHGKVVYVESMWGGHNLVPLQEGVQDQIAKMFKLEGHS</sequence>
<dbReference type="GO" id="GO:0052651">
    <property type="term" value="P:monoacylglycerol catabolic process"/>
    <property type="evidence" value="ECO:0007669"/>
    <property type="project" value="TreeGrafter"/>
</dbReference>
<organism evidence="3 4">
    <name type="scientific">Cristinia sonorae</name>
    <dbReference type="NCBI Taxonomy" id="1940300"/>
    <lineage>
        <taxon>Eukaryota</taxon>
        <taxon>Fungi</taxon>
        <taxon>Dikarya</taxon>
        <taxon>Basidiomycota</taxon>
        <taxon>Agaricomycotina</taxon>
        <taxon>Agaricomycetes</taxon>
        <taxon>Agaricomycetidae</taxon>
        <taxon>Agaricales</taxon>
        <taxon>Pleurotineae</taxon>
        <taxon>Stephanosporaceae</taxon>
        <taxon>Cristinia</taxon>
    </lineage>
</organism>
<evidence type="ECO:0000256" key="1">
    <source>
        <dbReference type="SAM" id="Phobius"/>
    </source>
</evidence>
<comment type="caution">
    <text evidence="3">The sequence shown here is derived from an EMBL/GenBank/DDBJ whole genome shotgun (WGS) entry which is preliminary data.</text>
</comment>
<feature type="transmembrane region" description="Helical" evidence="1">
    <location>
        <begin position="12"/>
        <end position="33"/>
    </location>
</feature>
<feature type="domain" description="AB hydrolase-1" evidence="2">
    <location>
        <begin position="125"/>
        <end position="269"/>
    </location>
</feature>
<evidence type="ECO:0000259" key="2">
    <source>
        <dbReference type="Pfam" id="PF12697"/>
    </source>
</evidence>
<dbReference type="PANTHER" id="PTHR12277:SF194">
    <property type="entry name" value="FI04476P"/>
    <property type="match status" value="1"/>
</dbReference>
<keyword evidence="1" id="KW-1133">Transmembrane helix</keyword>
<keyword evidence="1" id="KW-0812">Transmembrane</keyword>
<protein>
    <submittedName>
        <fullName evidence="3">Alpha/beta-hydrolase</fullName>
    </submittedName>
</protein>
<gene>
    <name evidence="3" type="ORF">BXZ70DRAFT_1073978</name>
</gene>
<keyword evidence="4" id="KW-1185">Reference proteome</keyword>
<reference evidence="3" key="1">
    <citation type="journal article" date="2021" name="New Phytol.">
        <title>Evolutionary innovations through gain and loss of genes in the ectomycorrhizal Boletales.</title>
        <authorList>
            <person name="Wu G."/>
            <person name="Miyauchi S."/>
            <person name="Morin E."/>
            <person name="Kuo A."/>
            <person name="Drula E."/>
            <person name="Varga T."/>
            <person name="Kohler A."/>
            <person name="Feng B."/>
            <person name="Cao Y."/>
            <person name="Lipzen A."/>
            <person name="Daum C."/>
            <person name="Hundley H."/>
            <person name="Pangilinan J."/>
            <person name="Johnson J."/>
            <person name="Barry K."/>
            <person name="LaButti K."/>
            <person name="Ng V."/>
            <person name="Ahrendt S."/>
            <person name="Min B."/>
            <person name="Choi I.G."/>
            <person name="Park H."/>
            <person name="Plett J.M."/>
            <person name="Magnuson J."/>
            <person name="Spatafora J.W."/>
            <person name="Nagy L.G."/>
            <person name="Henrissat B."/>
            <person name="Grigoriev I.V."/>
            <person name="Yang Z.L."/>
            <person name="Xu J."/>
            <person name="Martin F.M."/>
        </authorList>
    </citation>
    <scope>NUCLEOTIDE SEQUENCE</scope>
    <source>
        <strain evidence="3">KKN 215</strain>
    </source>
</reference>